<comment type="caution">
    <text evidence="1">The sequence shown here is derived from an EMBL/GenBank/DDBJ whole genome shotgun (WGS) entry which is preliminary data.</text>
</comment>
<name>A0AAD5J7Z6_ACENE</name>
<dbReference type="AlphaFoldDB" id="A0AAD5J7Z6"/>
<reference evidence="1" key="2">
    <citation type="submission" date="2023-02" db="EMBL/GenBank/DDBJ databases">
        <authorList>
            <person name="Swenson N.G."/>
            <person name="Wegrzyn J.L."/>
            <person name="Mcevoy S.L."/>
        </authorList>
    </citation>
    <scope>NUCLEOTIDE SEQUENCE</scope>
    <source>
        <strain evidence="1">91603</strain>
        <tissue evidence="1">Leaf</tissue>
    </source>
</reference>
<dbReference type="Proteomes" id="UP001064489">
    <property type="component" value="Chromosome 6"/>
</dbReference>
<proteinExistence type="predicted"/>
<gene>
    <name evidence="1" type="ORF">LWI28_001563</name>
</gene>
<reference evidence="1" key="1">
    <citation type="journal article" date="2022" name="Plant J.">
        <title>Strategies of tolerance reflected in two North American maple genomes.</title>
        <authorList>
            <person name="McEvoy S.L."/>
            <person name="Sezen U.U."/>
            <person name="Trouern-Trend A."/>
            <person name="McMahon S.M."/>
            <person name="Schaberg P.G."/>
            <person name="Yang J."/>
            <person name="Wegrzyn J.L."/>
            <person name="Swenson N.G."/>
        </authorList>
    </citation>
    <scope>NUCLEOTIDE SEQUENCE</scope>
    <source>
        <strain evidence="1">91603</strain>
    </source>
</reference>
<protein>
    <recommendedName>
        <fullName evidence="3">Reverse transcriptase</fullName>
    </recommendedName>
</protein>
<keyword evidence="2" id="KW-1185">Reference proteome</keyword>
<evidence type="ECO:0000313" key="2">
    <source>
        <dbReference type="Proteomes" id="UP001064489"/>
    </source>
</evidence>
<organism evidence="1 2">
    <name type="scientific">Acer negundo</name>
    <name type="common">Box elder</name>
    <dbReference type="NCBI Taxonomy" id="4023"/>
    <lineage>
        <taxon>Eukaryota</taxon>
        <taxon>Viridiplantae</taxon>
        <taxon>Streptophyta</taxon>
        <taxon>Embryophyta</taxon>
        <taxon>Tracheophyta</taxon>
        <taxon>Spermatophyta</taxon>
        <taxon>Magnoliopsida</taxon>
        <taxon>eudicotyledons</taxon>
        <taxon>Gunneridae</taxon>
        <taxon>Pentapetalae</taxon>
        <taxon>rosids</taxon>
        <taxon>malvids</taxon>
        <taxon>Sapindales</taxon>
        <taxon>Sapindaceae</taxon>
        <taxon>Hippocastanoideae</taxon>
        <taxon>Acereae</taxon>
        <taxon>Acer</taxon>
    </lineage>
</organism>
<evidence type="ECO:0008006" key="3">
    <source>
        <dbReference type="Google" id="ProtNLM"/>
    </source>
</evidence>
<accession>A0AAD5J7Z6</accession>
<sequence>MRNLKKALKSWNWEVFGDLNSAIAGKSKEFHSIHLDLSNRGFSDDLFIAEVSVHSELDVLLRRHECFYRDRSRVRWLRDGDRNTSFFHASIKHRYRNTISALSINGVLSEDQPTIRDHTISYYSVLFFSDVSRVGRDLSIVDDVIPSLVTAAENAFLTSIQSTDDIHDVIFAMDAASTPGPDGIISPQQFGFIRDWHIEDCIALAFDCVNVLQKKCYGGNLAMKIDIHKAFDTLD</sequence>
<dbReference type="EMBL" id="JAJSOW010000004">
    <property type="protein sequence ID" value="KAI9190970.1"/>
    <property type="molecule type" value="Genomic_DNA"/>
</dbReference>
<evidence type="ECO:0000313" key="1">
    <source>
        <dbReference type="EMBL" id="KAI9190970.1"/>
    </source>
</evidence>